<dbReference type="EMBL" id="BMZI01000003">
    <property type="protein sequence ID" value="GHB17585.1"/>
    <property type="molecule type" value="Genomic_DNA"/>
</dbReference>
<evidence type="ECO:0000256" key="3">
    <source>
        <dbReference type="ARBA" id="ARBA00011881"/>
    </source>
</evidence>
<evidence type="ECO:0000313" key="7">
    <source>
        <dbReference type="Proteomes" id="UP000646745"/>
    </source>
</evidence>
<evidence type="ECO:0000256" key="4">
    <source>
        <dbReference type="ARBA" id="ARBA00022898"/>
    </source>
</evidence>
<protein>
    <submittedName>
        <fullName evidence="6">L-allo-threonine aldolase</fullName>
    </submittedName>
</protein>
<dbReference type="InterPro" id="IPR023603">
    <property type="entry name" value="Low_specificity_L-TA-like"/>
</dbReference>
<comment type="similarity">
    <text evidence="2">Belongs to the threonine aldolase family.</text>
</comment>
<dbReference type="PIRSF" id="PIRSF017617">
    <property type="entry name" value="Thr_aldolase"/>
    <property type="match status" value="1"/>
</dbReference>
<feature type="domain" description="Aromatic amino acid beta-eliminating lyase/threonine aldolase" evidence="5">
    <location>
        <begin position="3"/>
        <end position="284"/>
    </location>
</feature>
<dbReference type="NCBIfam" id="NF007825">
    <property type="entry name" value="PRK10534.1"/>
    <property type="match status" value="1"/>
</dbReference>
<dbReference type="Gene3D" id="3.90.1150.10">
    <property type="entry name" value="Aspartate Aminotransferase, domain 1"/>
    <property type="match status" value="1"/>
</dbReference>
<reference evidence="7" key="1">
    <citation type="journal article" date="2019" name="Int. J. Syst. Evol. Microbiol.">
        <title>The Global Catalogue of Microorganisms (GCM) 10K type strain sequencing project: providing services to taxonomists for standard genome sequencing and annotation.</title>
        <authorList>
            <consortium name="The Broad Institute Genomics Platform"/>
            <consortium name="The Broad Institute Genome Sequencing Center for Infectious Disease"/>
            <person name="Wu L."/>
            <person name="Ma J."/>
        </authorList>
    </citation>
    <scope>NUCLEOTIDE SEQUENCE [LARGE SCALE GENOMIC DNA]</scope>
    <source>
        <strain evidence="7">KCTC 32998</strain>
    </source>
</reference>
<evidence type="ECO:0000256" key="1">
    <source>
        <dbReference type="ARBA" id="ARBA00001933"/>
    </source>
</evidence>
<dbReference type="Proteomes" id="UP000646745">
    <property type="component" value="Unassembled WGS sequence"/>
</dbReference>
<organism evidence="6 7">
    <name type="scientific">Salinicola rhizosphaerae</name>
    <dbReference type="NCBI Taxonomy" id="1443141"/>
    <lineage>
        <taxon>Bacteria</taxon>
        <taxon>Pseudomonadati</taxon>
        <taxon>Pseudomonadota</taxon>
        <taxon>Gammaproteobacteria</taxon>
        <taxon>Oceanospirillales</taxon>
        <taxon>Halomonadaceae</taxon>
        <taxon>Salinicola</taxon>
    </lineage>
</organism>
<dbReference type="InterPro" id="IPR015424">
    <property type="entry name" value="PyrdxlP-dep_Trfase"/>
</dbReference>
<comment type="caution">
    <text evidence="6">The sequence shown here is derived from an EMBL/GenBank/DDBJ whole genome shotgun (WGS) entry which is preliminary data.</text>
</comment>
<dbReference type="InterPro" id="IPR015422">
    <property type="entry name" value="PyrdxlP-dep_Trfase_small"/>
</dbReference>
<accession>A0ABQ3DWK0</accession>
<evidence type="ECO:0000259" key="5">
    <source>
        <dbReference type="Pfam" id="PF01212"/>
    </source>
</evidence>
<keyword evidence="4" id="KW-0663">Pyridoxal phosphate</keyword>
<proteinExistence type="inferred from homology"/>
<name>A0ABQ3DWK0_9GAMM</name>
<comment type="subunit">
    <text evidence="3">Homotetramer.</text>
</comment>
<sequence length="339" mass="36193">MIDLRSDTVTRPSAEMRRVMFEAPVGDDVWGDDPSVTHLEHYLAERTGKAAALFLPSGTQSNLVALLSHCQRGDEYLVDQQAHTYRLEGGGAAVLGGIQPQPLDGLNTGELPLAKLKAAIKPVDPHFARTRLLTLENTFHGQVLDADHVAQTTALAREQGLATHLDGARIGNAAAASGSSLEALCAPFDTVSICCSKGLGAPMGSVLVGPEAFIATATRWRKVVGGGLRQVGSMAAACEYALDHHLPQLIQDHEKAERLAAGLAAIDGITVTAQATNMVFVAFEDSAFAPEPLHAWLAEQGILVGALYAPRFVTHRDVSMADIDQVVAAFRDYFQRLTR</sequence>
<dbReference type="NCBIfam" id="NF041359">
    <property type="entry name" value="GntG_guanitoxin"/>
    <property type="match status" value="1"/>
</dbReference>
<dbReference type="Pfam" id="PF01212">
    <property type="entry name" value="Beta_elim_lyase"/>
    <property type="match status" value="1"/>
</dbReference>
<dbReference type="SUPFAM" id="SSF53383">
    <property type="entry name" value="PLP-dependent transferases"/>
    <property type="match status" value="1"/>
</dbReference>
<comment type="cofactor">
    <cofactor evidence="1">
        <name>pyridoxal 5'-phosphate</name>
        <dbReference type="ChEBI" id="CHEBI:597326"/>
    </cofactor>
</comment>
<dbReference type="InterPro" id="IPR015421">
    <property type="entry name" value="PyrdxlP-dep_Trfase_major"/>
</dbReference>
<dbReference type="RefSeq" id="WP_189444095.1">
    <property type="nucleotide sequence ID" value="NZ_BMZI01000003.1"/>
</dbReference>
<dbReference type="PANTHER" id="PTHR48097:SF9">
    <property type="entry name" value="L-THREONINE ALDOLASE"/>
    <property type="match status" value="1"/>
</dbReference>
<keyword evidence="7" id="KW-1185">Reference proteome</keyword>
<evidence type="ECO:0000313" key="6">
    <source>
        <dbReference type="EMBL" id="GHB17585.1"/>
    </source>
</evidence>
<evidence type="ECO:0000256" key="2">
    <source>
        <dbReference type="ARBA" id="ARBA00006966"/>
    </source>
</evidence>
<dbReference type="InterPro" id="IPR001597">
    <property type="entry name" value="ArAA_b-elim_lyase/Thr_aldolase"/>
</dbReference>
<dbReference type="PANTHER" id="PTHR48097">
    <property type="entry name" value="L-THREONINE ALDOLASE-RELATED"/>
    <property type="match status" value="1"/>
</dbReference>
<dbReference type="Gene3D" id="3.40.640.10">
    <property type="entry name" value="Type I PLP-dependent aspartate aminotransferase-like (Major domain)"/>
    <property type="match status" value="1"/>
</dbReference>
<gene>
    <name evidence="6" type="primary">ltaE</name>
    <name evidence="6" type="ORF">GCM10009038_15500</name>
</gene>